<accession>A0A8J3GR37</accession>
<keyword evidence="4" id="KW-1185">Reference proteome</keyword>
<evidence type="ECO:0000259" key="2">
    <source>
        <dbReference type="Pfam" id="PF13828"/>
    </source>
</evidence>
<feature type="domain" description="DUF4190" evidence="2">
    <location>
        <begin position="16"/>
        <end position="67"/>
    </location>
</feature>
<protein>
    <recommendedName>
        <fullName evidence="2">DUF4190 domain-containing protein</fullName>
    </recommendedName>
</protein>
<reference evidence="3" key="1">
    <citation type="journal article" date="2014" name="Int. J. Syst. Evol. Microbiol.">
        <title>Complete genome sequence of Corynebacterium casei LMG S-19264T (=DSM 44701T), isolated from a smear-ripened cheese.</title>
        <authorList>
            <consortium name="US DOE Joint Genome Institute (JGI-PGF)"/>
            <person name="Walter F."/>
            <person name="Albersmeier A."/>
            <person name="Kalinowski J."/>
            <person name="Ruckert C."/>
        </authorList>
    </citation>
    <scope>NUCLEOTIDE SEQUENCE</scope>
    <source>
        <strain evidence="3">CGMCC 1.16548</strain>
    </source>
</reference>
<proteinExistence type="predicted"/>
<name>A0A8J3GR37_9MICO</name>
<dbReference type="Pfam" id="PF13828">
    <property type="entry name" value="DUF4190"/>
    <property type="match status" value="1"/>
</dbReference>
<organism evidence="3 4">
    <name type="scientific">Pseudolysinimonas yzui</name>
    <dbReference type="NCBI Taxonomy" id="2708254"/>
    <lineage>
        <taxon>Bacteria</taxon>
        <taxon>Bacillati</taxon>
        <taxon>Actinomycetota</taxon>
        <taxon>Actinomycetes</taxon>
        <taxon>Micrococcales</taxon>
        <taxon>Microbacteriaceae</taxon>
        <taxon>Pseudolysinimonas</taxon>
    </lineage>
</organism>
<dbReference type="RefSeq" id="WP_191283239.1">
    <property type="nucleotide sequence ID" value="NZ_BNAI01000003.1"/>
</dbReference>
<sequence>MSTAGAPATRVNDFALLSLIVAVILAPAGIPLAIIALRQIKRTGERGRGLALAGLWIGIAVTAIYLLVIAFVLVVVGWSFWFIGEIPDEAWQ</sequence>
<feature type="transmembrane region" description="Helical" evidence="1">
    <location>
        <begin position="14"/>
        <end position="37"/>
    </location>
</feature>
<feature type="transmembrane region" description="Helical" evidence="1">
    <location>
        <begin position="49"/>
        <end position="82"/>
    </location>
</feature>
<evidence type="ECO:0000313" key="4">
    <source>
        <dbReference type="Proteomes" id="UP000617531"/>
    </source>
</evidence>
<keyword evidence="1" id="KW-0812">Transmembrane</keyword>
<dbReference type="AlphaFoldDB" id="A0A8J3GR37"/>
<keyword evidence="1" id="KW-1133">Transmembrane helix</keyword>
<dbReference type="InterPro" id="IPR025241">
    <property type="entry name" value="DUF4190"/>
</dbReference>
<keyword evidence="1" id="KW-0472">Membrane</keyword>
<comment type="caution">
    <text evidence="3">The sequence shown here is derived from an EMBL/GenBank/DDBJ whole genome shotgun (WGS) entry which is preliminary data.</text>
</comment>
<reference evidence="3" key="2">
    <citation type="submission" date="2020-09" db="EMBL/GenBank/DDBJ databases">
        <authorList>
            <person name="Sun Q."/>
            <person name="Zhou Y."/>
        </authorList>
    </citation>
    <scope>NUCLEOTIDE SEQUENCE</scope>
    <source>
        <strain evidence="3">CGMCC 1.16548</strain>
    </source>
</reference>
<dbReference type="EMBL" id="BNAI01000003">
    <property type="protein sequence ID" value="GHF18227.1"/>
    <property type="molecule type" value="Genomic_DNA"/>
</dbReference>
<evidence type="ECO:0000256" key="1">
    <source>
        <dbReference type="SAM" id="Phobius"/>
    </source>
</evidence>
<dbReference type="Proteomes" id="UP000617531">
    <property type="component" value="Unassembled WGS sequence"/>
</dbReference>
<evidence type="ECO:0000313" key="3">
    <source>
        <dbReference type="EMBL" id="GHF18227.1"/>
    </source>
</evidence>
<gene>
    <name evidence="3" type="ORF">GCM10011600_18950</name>
</gene>